<feature type="region of interest" description="Disordered" evidence="1">
    <location>
        <begin position="84"/>
        <end position="109"/>
    </location>
</feature>
<feature type="compositionally biased region" description="Polar residues" evidence="1">
    <location>
        <begin position="22"/>
        <end position="41"/>
    </location>
</feature>
<proteinExistence type="predicted"/>
<gene>
    <name evidence="2" type="ORF">C6P45_004286</name>
</gene>
<evidence type="ECO:0000313" key="2">
    <source>
        <dbReference type="EMBL" id="KAG0668869.1"/>
    </source>
</evidence>
<feature type="compositionally biased region" description="Acidic residues" evidence="1">
    <location>
        <begin position="1"/>
        <end position="16"/>
    </location>
</feature>
<feature type="region of interest" description="Disordered" evidence="1">
    <location>
        <begin position="1"/>
        <end position="48"/>
    </location>
</feature>
<sequence length="109" mass="12857">MPDDEDEDDEEEEYPDERDPSNESFRGNTGNIQYLQQSTTHNDSERYDQHVRDRRDILQNIQEIEIENVIDDDNEDLSQREAQDIPTEVDPVIDNNDTTPTTLPHYHNI</sequence>
<dbReference type="Proteomes" id="UP000750334">
    <property type="component" value="Unassembled WGS sequence"/>
</dbReference>
<protein>
    <submittedName>
        <fullName evidence="2">Uncharacterized protein</fullName>
    </submittedName>
</protein>
<evidence type="ECO:0000256" key="1">
    <source>
        <dbReference type="SAM" id="MobiDB-lite"/>
    </source>
</evidence>
<reference evidence="2 3" key="1">
    <citation type="submission" date="2020-11" db="EMBL/GenBank/DDBJ databases">
        <title>Kefir isolates.</title>
        <authorList>
            <person name="Marcisauskas S."/>
            <person name="Kim Y."/>
            <person name="Blasche S."/>
        </authorList>
    </citation>
    <scope>NUCLEOTIDE SEQUENCE [LARGE SCALE GENOMIC DNA]</scope>
    <source>
        <strain evidence="2 3">OG2</strain>
    </source>
</reference>
<dbReference type="EMBL" id="PUHR01000055">
    <property type="protein sequence ID" value="KAG0668869.1"/>
    <property type="molecule type" value="Genomic_DNA"/>
</dbReference>
<dbReference type="AlphaFoldDB" id="A0A9P6WB87"/>
<name>A0A9P6WB87_MAUEX</name>
<comment type="caution">
    <text evidence="2">The sequence shown here is derived from an EMBL/GenBank/DDBJ whole genome shotgun (WGS) entry which is preliminary data.</text>
</comment>
<accession>A0A9P6WB87</accession>
<organism evidence="2 3">
    <name type="scientific">Maudiozyma exigua</name>
    <name type="common">Yeast</name>
    <name type="synonym">Kazachstania exigua</name>
    <dbReference type="NCBI Taxonomy" id="34358"/>
    <lineage>
        <taxon>Eukaryota</taxon>
        <taxon>Fungi</taxon>
        <taxon>Dikarya</taxon>
        <taxon>Ascomycota</taxon>
        <taxon>Saccharomycotina</taxon>
        <taxon>Saccharomycetes</taxon>
        <taxon>Saccharomycetales</taxon>
        <taxon>Saccharomycetaceae</taxon>
        <taxon>Maudiozyma</taxon>
    </lineage>
</organism>
<keyword evidence="3" id="KW-1185">Reference proteome</keyword>
<evidence type="ECO:0000313" key="3">
    <source>
        <dbReference type="Proteomes" id="UP000750334"/>
    </source>
</evidence>